<feature type="transmembrane region" description="Helical" evidence="7">
    <location>
        <begin position="203"/>
        <end position="229"/>
    </location>
</feature>
<dbReference type="SUPFAM" id="SSF161098">
    <property type="entry name" value="MetI-like"/>
    <property type="match status" value="1"/>
</dbReference>
<feature type="transmembrane region" description="Helical" evidence="7">
    <location>
        <begin position="249"/>
        <end position="275"/>
    </location>
</feature>
<name>A0A1J5RNI6_9ZZZZ</name>
<evidence type="ECO:0000256" key="3">
    <source>
        <dbReference type="ARBA" id="ARBA00022475"/>
    </source>
</evidence>
<dbReference type="CDD" id="cd06261">
    <property type="entry name" value="TM_PBP2"/>
    <property type="match status" value="1"/>
</dbReference>
<gene>
    <name evidence="9" type="primary">gsiD_5</name>
    <name evidence="9" type="ORF">GALL_208290</name>
</gene>
<evidence type="ECO:0000256" key="4">
    <source>
        <dbReference type="ARBA" id="ARBA00022692"/>
    </source>
</evidence>
<dbReference type="PANTHER" id="PTHR43386">
    <property type="entry name" value="OLIGOPEPTIDE TRANSPORT SYSTEM PERMEASE PROTEIN APPC"/>
    <property type="match status" value="1"/>
</dbReference>
<evidence type="ECO:0000256" key="7">
    <source>
        <dbReference type="SAM" id="Phobius"/>
    </source>
</evidence>
<keyword evidence="5 7" id="KW-1133">Transmembrane helix</keyword>
<protein>
    <submittedName>
        <fullName evidence="9">Glutathione transport system permease protein GsiD</fullName>
    </submittedName>
</protein>
<dbReference type="Gene3D" id="1.10.3720.10">
    <property type="entry name" value="MetI-like"/>
    <property type="match status" value="1"/>
</dbReference>
<accession>A0A1J5RNI6</accession>
<dbReference type="Pfam" id="PF00528">
    <property type="entry name" value="BPD_transp_1"/>
    <property type="match status" value="1"/>
</dbReference>
<comment type="caution">
    <text evidence="9">The sequence shown here is derived from an EMBL/GenBank/DDBJ whole genome shotgun (WGS) entry which is preliminary data.</text>
</comment>
<dbReference type="GO" id="GO:0055085">
    <property type="term" value="P:transmembrane transport"/>
    <property type="evidence" value="ECO:0007669"/>
    <property type="project" value="InterPro"/>
</dbReference>
<dbReference type="InterPro" id="IPR050366">
    <property type="entry name" value="BP-dependent_transpt_permease"/>
</dbReference>
<reference evidence="9" key="1">
    <citation type="submission" date="2016-10" db="EMBL/GenBank/DDBJ databases">
        <title>Sequence of Gallionella enrichment culture.</title>
        <authorList>
            <person name="Poehlein A."/>
            <person name="Muehling M."/>
            <person name="Daniel R."/>
        </authorList>
    </citation>
    <scope>NUCLEOTIDE SEQUENCE</scope>
</reference>
<keyword evidence="2" id="KW-0813">Transport</keyword>
<dbReference type="InterPro" id="IPR035906">
    <property type="entry name" value="MetI-like_sf"/>
</dbReference>
<evidence type="ECO:0000256" key="6">
    <source>
        <dbReference type="ARBA" id="ARBA00023136"/>
    </source>
</evidence>
<dbReference type="PROSITE" id="PS50928">
    <property type="entry name" value="ABC_TM1"/>
    <property type="match status" value="1"/>
</dbReference>
<feature type="transmembrane region" description="Helical" evidence="7">
    <location>
        <begin position="74"/>
        <end position="95"/>
    </location>
</feature>
<dbReference type="PANTHER" id="PTHR43386:SF23">
    <property type="entry name" value="ABC TRANSPORTER"/>
    <property type="match status" value="1"/>
</dbReference>
<evidence type="ECO:0000256" key="5">
    <source>
        <dbReference type="ARBA" id="ARBA00022989"/>
    </source>
</evidence>
<comment type="subcellular location">
    <subcellularLocation>
        <location evidence="1">Cell membrane</location>
        <topology evidence="1">Multi-pass membrane protein</topology>
    </subcellularLocation>
</comment>
<sequence>MRRPLPAAARVGLCLLLALLLAAAAAPWLESALRVSAEQIDLSAMLLPPSAAHLLGTDDLGRDLLARLLRGGRVSLLVALSAASLAALLGTLIGLVAGTHGGWADALLMRLTDGVIALPLLPLLIVLGALDPAKLGLPPALLGGAGAAAGRIIVIIALVGWTTVARLVRAAALSLKQQDFIRSAQALGLGPGRIMLRHILPNTLPTLVVAATLSVGNIMLLESALSFLGLGIQPPLASWGTMLNGALQLLFTAPVLAVWPGAMIFLTVMAFNLLGDGLQQRLDPRQRG</sequence>
<evidence type="ECO:0000256" key="1">
    <source>
        <dbReference type="ARBA" id="ARBA00004651"/>
    </source>
</evidence>
<evidence type="ECO:0000256" key="2">
    <source>
        <dbReference type="ARBA" id="ARBA00022448"/>
    </source>
</evidence>
<keyword evidence="4 7" id="KW-0812">Transmembrane</keyword>
<organism evidence="9">
    <name type="scientific">mine drainage metagenome</name>
    <dbReference type="NCBI Taxonomy" id="410659"/>
    <lineage>
        <taxon>unclassified sequences</taxon>
        <taxon>metagenomes</taxon>
        <taxon>ecological metagenomes</taxon>
    </lineage>
</organism>
<dbReference type="GO" id="GO:0005886">
    <property type="term" value="C:plasma membrane"/>
    <property type="evidence" value="ECO:0007669"/>
    <property type="project" value="UniProtKB-SubCell"/>
</dbReference>
<dbReference type="InterPro" id="IPR000515">
    <property type="entry name" value="MetI-like"/>
</dbReference>
<feature type="transmembrane region" description="Helical" evidence="7">
    <location>
        <begin position="107"/>
        <end position="130"/>
    </location>
</feature>
<keyword evidence="3" id="KW-1003">Cell membrane</keyword>
<proteinExistence type="predicted"/>
<feature type="transmembrane region" description="Helical" evidence="7">
    <location>
        <begin position="142"/>
        <end position="168"/>
    </location>
</feature>
<evidence type="ECO:0000259" key="8">
    <source>
        <dbReference type="PROSITE" id="PS50928"/>
    </source>
</evidence>
<dbReference type="AlphaFoldDB" id="A0A1J5RNI6"/>
<evidence type="ECO:0000313" key="9">
    <source>
        <dbReference type="EMBL" id="OIQ97130.1"/>
    </source>
</evidence>
<keyword evidence="6 7" id="KW-0472">Membrane</keyword>
<dbReference type="EMBL" id="MLJW01000137">
    <property type="protein sequence ID" value="OIQ97130.1"/>
    <property type="molecule type" value="Genomic_DNA"/>
</dbReference>
<feature type="domain" description="ABC transmembrane type-1" evidence="8">
    <location>
        <begin position="72"/>
        <end position="275"/>
    </location>
</feature>